<protein>
    <recommendedName>
        <fullName evidence="3">D-galactarate dehydratase</fullName>
    </recommendedName>
</protein>
<name>A0A858SVZ5_9RHOB</name>
<keyword evidence="2" id="KW-1185">Reference proteome</keyword>
<evidence type="ECO:0000313" key="1">
    <source>
        <dbReference type="EMBL" id="QJF53139.1"/>
    </source>
</evidence>
<dbReference type="AlphaFoldDB" id="A0A858SVZ5"/>
<accession>A0A858SVZ5</accession>
<dbReference type="EMBL" id="CP048788">
    <property type="protein sequence ID" value="QJF53139.1"/>
    <property type="molecule type" value="Genomic_DNA"/>
</dbReference>
<sequence>MRGLCAVLLFAGLSGCADWQANLETLWGAPVLAEEPEAVAAGPATPEALDTTTPQEREAAVTSASSGAALGMTVASLGSPAEPGFWLKTALVQAETPGSVTEPLSGRAVSVMLIPIEGPPTSGSRLSLAAMRVLGVPLTDLIEVEVRRGG</sequence>
<dbReference type="Proteomes" id="UP000503308">
    <property type="component" value="Chromosome"/>
</dbReference>
<dbReference type="PROSITE" id="PS51257">
    <property type="entry name" value="PROKAR_LIPOPROTEIN"/>
    <property type="match status" value="1"/>
</dbReference>
<organism evidence="1 2">
    <name type="scientific">Roseobacter ponti</name>
    <dbReference type="NCBI Taxonomy" id="1891787"/>
    <lineage>
        <taxon>Bacteria</taxon>
        <taxon>Pseudomonadati</taxon>
        <taxon>Pseudomonadota</taxon>
        <taxon>Alphaproteobacteria</taxon>
        <taxon>Rhodobacterales</taxon>
        <taxon>Roseobacteraceae</taxon>
        <taxon>Roseobacter</taxon>
    </lineage>
</organism>
<dbReference type="KEGG" id="rpon:G3256_06505"/>
<evidence type="ECO:0008006" key="3">
    <source>
        <dbReference type="Google" id="ProtNLM"/>
    </source>
</evidence>
<proteinExistence type="predicted"/>
<evidence type="ECO:0000313" key="2">
    <source>
        <dbReference type="Proteomes" id="UP000503308"/>
    </source>
</evidence>
<gene>
    <name evidence="1" type="ORF">G3256_06505</name>
</gene>
<reference evidence="1 2" key="1">
    <citation type="submission" date="2020-02" db="EMBL/GenBank/DDBJ databases">
        <title>Genome sequence of Roseobacter ponti.</title>
        <authorList>
            <person name="Hollensteiner J."/>
            <person name="Schneider D."/>
            <person name="Poehlein A."/>
            <person name="Daniel R."/>
        </authorList>
    </citation>
    <scope>NUCLEOTIDE SEQUENCE [LARGE SCALE GENOMIC DNA]</scope>
    <source>
        <strain evidence="1 2">DSM 106830</strain>
    </source>
</reference>